<dbReference type="Proteomes" id="UP000014523">
    <property type="component" value="Unassembled WGS sequence"/>
</dbReference>
<keyword evidence="2" id="KW-1185">Reference proteome</keyword>
<sequence length="167" mass="18915">MYLRILSVFLILFGLLGINPSYAQVDFHLAYQVQMPKTKPVHFSNDRSYRFVSLSPFFTANELVNAKAILVEGSAVVEIEISASAQKKFNQLANRNTQSQDQGLFNQMIGLGVMIDGQPTTVIQGVYRPISDRKLWCFLIDDRLPAQEQLRQANDIVKKMKLTQAPH</sequence>
<name>A0A829HBK3_9GAMM</name>
<evidence type="ECO:0000313" key="2">
    <source>
        <dbReference type="Proteomes" id="UP000014523"/>
    </source>
</evidence>
<reference evidence="1 2" key="1">
    <citation type="submission" date="2013-06" db="EMBL/GenBank/DDBJ databases">
        <title>The Genome Sequence of Acinetobacter gyllenbergii CIP 110306.</title>
        <authorList>
            <consortium name="The Broad Institute Genome Sequencing Platform"/>
            <consortium name="The Broad Institute Genome Sequencing Center for Infectious Disease"/>
            <person name="Cerqueira G."/>
            <person name="Feldgarden M."/>
            <person name="Courvalin P."/>
            <person name="Perichon B."/>
            <person name="Grillot-Courvalin C."/>
            <person name="Clermont D."/>
            <person name="Rocha E."/>
            <person name="Yoon E.-J."/>
            <person name="Nemec A."/>
            <person name="Young S.K."/>
            <person name="Zeng Q."/>
            <person name="Gargeya S."/>
            <person name="Fitzgerald M."/>
            <person name="Abouelleil A."/>
            <person name="Alvarado L."/>
            <person name="Berlin A.M."/>
            <person name="Chapman S.B."/>
            <person name="Dewar J."/>
            <person name="Goldberg J."/>
            <person name="Griggs A."/>
            <person name="Gujja S."/>
            <person name="Hansen M."/>
            <person name="Howarth C."/>
            <person name="Imamovic A."/>
            <person name="Larimer J."/>
            <person name="McCowan C."/>
            <person name="Murphy C."/>
            <person name="Pearson M."/>
            <person name="Priest M."/>
            <person name="Roberts A."/>
            <person name="Saif S."/>
            <person name="Shea T."/>
            <person name="Sykes S."/>
            <person name="Wortman J."/>
            <person name="Nusbaum C."/>
            <person name="Birren B."/>
        </authorList>
    </citation>
    <scope>NUCLEOTIDE SEQUENCE [LARGE SCALE GENOMIC DNA]</scope>
    <source>
        <strain evidence="1 2">CIP 110306</strain>
    </source>
</reference>
<dbReference type="RefSeq" id="WP_016543276.1">
    <property type="nucleotide sequence ID" value="NZ_ASQH01000036.1"/>
</dbReference>
<comment type="caution">
    <text evidence="1">The sequence shown here is derived from an EMBL/GenBank/DDBJ whole genome shotgun (WGS) entry which is preliminary data.</text>
</comment>
<evidence type="ECO:0000313" key="1">
    <source>
        <dbReference type="EMBL" id="EPF72616.1"/>
    </source>
</evidence>
<gene>
    <name evidence="1" type="ORF">F957_03753</name>
</gene>
<protein>
    <submittedName>
        <fullName evidence="1">Uncharacterized protein</fullName>
    </submittedName>
</protein>
<proteinExistence type="predicted"/>
<dbReference type="EMBL" id="ATGG01000049">
    <property type="protein sequence ID" value="EPF72616.1"/>
    <property type="molecule type" value="Genomic_DNA"/>
</dbReference>
<accession>A0A829HBK3</accession>
<organism evidence="1 2">
    <name type="scientific">Acinetobacter gyllenbergii CIP 110306 = MTCC 11365</name>
    <dbReference type="NCBI Taxonomy" id="1217657"/>
    <lineage>
        <taxon>Bacteria</taxon>
        <taxon>Pseudomonadati</taxon>
        <taxon>Pseudomonadota</taxon>
        <taxon>Gammaproteobacteria</taxon>
        <taxon>Moraxellales</taxon>
        <taxon>Moraxellaceae</taxon>
        <taxon>Acinetobacter</taxon>
    </lineage>
</organism>
<dbReference type="AlphaFoldDB" id="A0A829HBK3"/>